<dbReference type="HOGENOM" id="CLU_3060692_0_0_11"/>
<sequence length="53" mass="5978">MTGKYVANTTLALVSSNCEDIEVFLKDKTLVADFFWGRIDKYVEIADSLFVSL</sequence>
<dbReference type="AlphaFoldDB" id="C7MLH4"/>
<evidence type="ECO:0000313" key="2">
    <source>
        <dbReference type="Proteomes" id="UP000000954"/>
    </source>
</evidence>
<reference evidence="1 2" key="1">
    <citation type="journal article" date="2009" name="Stand. Genomic Sci.">
        <title>Complete genome sequence of Cryptobacterium curtum type strain (12-3).</title>
        <authorList>
            <person name="Mavrommatis K."/>
            <person name="Pukall R."/>
            <person name="Rohde C."/>
            <person name="Chen F."/>
            <person name="Sims D."/>
            <person name="Brettin T."/>
            <person name="Kuske C."/>
            <person name="Detter J.C."/>
            <person name="Han C."/>
            <person name="Lapidus A."/>
            <person name="Copeland A."/>
            <person name="Glavina Del Rio T."/>
            <person name="Nolan M."/>
            <person name="Lucas S."/>
            <person name="Tice H."/>
            <person name="Cheng J.F."/>
            <person name="Bruce D."/>
            <person name="Goodwin L."/>
            <person name="Pitluck S."/>
            <person name="Ovchinnikova G."/>
            <person name="Pati A."/>
            <person name="Ivanova N."/>
            <person name="Chen A."/>
            <person name="Palaniappan K."/>
            <person name="Chain P."/>
            <person name="D'haeseleer P."/>
            <person name="Goker M."/>
            <person name="Bristow J."/>
            <person name="Eisen J.A."/>
            <person name="Markowitz V."/>
            <person name="Hugenholtz P."/>
            <person name="Rohde M."/>
            <person name="Klenk H.P."/>
            <person name="Kyrpides N.C."/>
        </authorList>
    </citation>
    <scope>NUCLEOTIDE SEQUENCE [LARGE SCALE GENOMIC DNA]</scope>
    <source>
        <strain evidence="2">ATCC 700683 / DSM 15641 / 12-3</strain>
    </source>
</reference>
<accession>C7MLH4</accession>
<gene>
    <name evidence="1" type="ordered locus">Ccur_00470</name>
</gene>
<dbReference type="Proteomes" id="UP000000954">
    <property type="component" value="Chromosome"/>
</dbReference>
<keyword evidence="2" id="KW-1185">Reference proteome</keyword>
<organism evidence="1 2">
    <name type="scientific">Cryptobacterium curtum (strain ATCC 700683 / DSM 15641 / CCUG 43107 / 12-3)</name>
    <dbReference type="NCBI Taxonomy" id="469378"/>
    <lineage>
        <taxon>Bacteria</taxon>
        <taxon>Bacillati</taxon>
        <taxon>Actinomycetota</taxon>
        <taxon>Coriobacteriia</taxon>
        <taxon>Eggerthellales</taxon>
        <taxon>Eggerthellaceae</taxon>
        <taxon>Cryptobacterium</taxon>
    </lineage>
</organism>
<proteinExistence type="predicted"/>
<dbReference type="EMBL" id="CP001682">
    <property type="protein sequence ID" value="ACU93780.1"/>
    <property type="molecule type" value="Genomic_DNA"/>
</dbReference>
<protein>
    <submittedName>
        <fullName evidence="1">Uncharacterized protein</fullName>
    </submittedName>
</protein>
<name>C7MLH4_CRYCD</name>
<evidence type="ECO:0000313" key="1">
    <source>
        <dbReference type="EMBL" id="ACU93780.1"/>
    </source>
</evidence>
<dbReference type="KEGG" id="ccu:Ccur_00470"/>